<evidence type="ECO:0000313" key="2">
    <source>
        <dbReference type="Proteomes" id="UP000451471"/>
    </source>
</evidence>
<protein>
    <submittedName>
        <fullName evidence="1">Uncharacterized protein</fullName>
    </submittedName>
</protein>
<gene>
    <name evidence="1" type="ORF">GQS65_04435</name>
</gene>
<dbReference type="RefSeq" id="WP_158203474.1">
    <property type="nucleotide sequence ID" value="NZ_WSZK01000010.1"/>
</dbReference>
<proteinExistence type="predicted"/>
<sequence>MPFDFVAIGLDASCRVPRLVNGELACSEQIETERRRSAIDNDVDERTIDARGWEHQALSVPRSVVAQPGVEMLKFDEVPTDDDEMTQLTVGVVERIDRCAVRIEDSERPVDKRPWFERRVVGDELQTIRGE</sequence>
<dbReference type="EMBL" id="WSZK01000010">
    <property type="protein sequence ID" value="MWG33748.1"/>
    <property type="molecule type" value="Genomic_DNA"/>
</dbReference>
<dbReference type="Proteomes" id="UP000451471">
    <property type="component" value="Unassembled WGS sequence"/>
</dbReference>
<reference evidence="1 2" key="1">
    <citation type="submission" date="2019-12" db="EMBL/GenBank/DDBJ databases">
        <title>Halocatena pleomorpha gen. nov. sp. nov., an extremely halophilic archaeon of family Halobacteriaceae isolated from saltpan soil.</title>
        <authorList>
            <person name="Pal Y."/>
            <person name="Verma A."/>
            <person name="Krishnamurthi S."/>
            <person name="Kumar P."/>
        </authorList>
    </citation>
    <scope>NUCLEOTIDE SEQUENCE [LARGE SCALE GENOMIC DNA]</scope>
    <source>
        <strain evidence="1 2">JCM 16495</strain>
    </source>
</reference>
<comment type="caution">
    <text evidence="1">The sequence shown here is derived from an EMBL/GenBank/DDBJ whole genome shotgun (WGS) entry which is preliminary data.</text>
</comment>
<name>A0A6B0GQ20_9EURY</name>
<evidence type="ECO:0000313" key="1">
    <source>
        <dbReference type="EMBL" id="MWG33748.1"/>
    </source>
</evidence>
<dbReference type="AlphaFoldDB" id="A0A6B0GQ20"/>
<keyword evidence="2" id="KW-1185">Reference proteome</keyword>
<accession>A0A6B0GQ20</accession>
<organism evidence="1 2">
    <name type="scientific">Halomarina oriensis</name>
    <dbReference type="NCBI Taxonomy" id="671145"/>
    <lineage>
        <taxon>Archaea</taxon>
        <taxon>Methanobacteriati</taxon>
        <taxon>Methanobacteriota</taxon>
        <taxon>Stenosarchaea group</taxon>
        <taxon>Halobacteria</taxon>
        <taxon>Halobacteriales</taxon>
        <taxon>Natronomonadaceae</taxon>
        <taxon>Halomarina</taxon>
    </lineage>
</organism>